<evidence type="ECO:0000256" key="4">
    <source>
        <dbReference type="ARBA" id="ARBA00023125"/>
    </source>
</evidence>
<evidence type="ECO:0000256" key="2">
    <source>
        <dbReference type="ARBA" id="ARBA00023012"/>
    </source>
</evidence>
<dbReference type="PANTHER" id="PTHR48111:SF4">
    <property type="entry name" value="DNA-BINDING DUAL TRANSCRIPTIONAL REGULATOR OMPR"/>
    <property type="match status" value="1"/>
</dbReference>
<keyword evidence="5" id="KW-0804">Transcription</keyword>
<evidence type="ECO:0000259" key="9">
    <source>
        <dbReference type="PROSITE" id="PS51755"/>
    </source>
</evidence>
<feature type="domain" description="Response regulatory" evidence="8">
    <location>
        <begin position="52"/>
        <end position="165"/>
    </location>
</feature>
<dbReference type="InterPro" id="IPR001789">
    <property type="entry name" value="Sig_transdc_resp-reg_receiver"/>
</dbReference>
<reference evidence="10 11" key="1">
    <citation type="submission" date="2024-07" db="EMBL/GenBank/DDBJ databases">
        <title>Marimonas sp.nov., isolated from tidal-flat sediment.</title>
        <authorList>
            <person name="Jayan J.N."/>
            <person name="Lee S.S."/>
        </authorList>
    </citation>
    <scope>NUCLEOTIDE SEQUENCE [LARGE SCALE GENOMIC DNA]</scope>
    <source>
        <strain evidence="10 11">MJW-29</strain>
    </source>
</reference>
<accession>A0ABV3RTI5</accession>
<keyword evidence="2" id="KW-0902">Two-component regulatory system</keyword>
<dbReference type="RefSeq" id="WP_367880012.1">
    <property type="nucleotide sequence ID" value="NZ_JBFNXX010000045.1"/>
</dbReference>
<dbReference type="SUPFAM" id="SSF52172">
    <property type="entry name" value="CheY-like"/>
    <property type="match status" value="1"/>
</dbReference>
<sequence length="282" mass="30668">MSPGPVSRKQRLCSARLCLHKEVRSIQGLPRLGARTCRPALQVGTYAVRKRNILLVEDDASLRALMTAFLRPHFSVLQASTVAEARSLLAAKSVDLALLDLGLPDEDGLVLARSMRAKSALPPIIFLSSRDSVDDKISGLDIGGDDYITKPFDPDELMSRIKAVLRRASSESDAADANARILLGSVEIDLDSRQVWIDGEETETFTRAEFDILVALVNANGRVLSRAILLDAIALSPEHDAGERTIDSLIAKIRKKLSVGSDGKKIIITVQGMGYRLGVDRT</sequence>
<dbReference type="Pfam" id="PF00486">
    <property type="entry name" value="Trans_reg_C"/>
    <property type="match status" value="1"/>
</dbReference>
<dbReference type="CDD" id="cd00383">
    <property type="entry name" value="trans_reg_C"/>
    <property type="match status" value="1"/>
</dbReference>
<evidence type="ECO:0000313" key="10">
    <source>
        <dbReference type="EMBL" id="MEW9922317.1"/>
    </source>
</evidence>
<dbReference type="InterPro" id="IPR036388">
    <property type="entry name" value="WH-like_DNA-bd_sf"/>
</dbReference>
<evidence type="ECO:0000256" key="3">
    <source>
        <dbReference type="ARBA" id="ARBA00023015"/>
    </source>
</evidence>
<keyword evidence="1 6" id="KW-0597">Phosphoprotein</keyword>
<evidence type="ECO:0000259" key="8">
    <source>
        <dbReference type="PROSITE" id="PS50110"/>
    </source>
</evidence>
<dbReference type="Proteomes" id="UP001556098">
    <property type="component" value="Unassembled WGS sequence"/>
</dbReference>
<dbReference type="InterPro" id="IPR016032">
    <property type="entry name" value="Sig_transdc_resp-reg_C-effctor"/>
</dbReference>
<dbReference type="PROSITE" id="PS51755">
    <property type="entry name" value="OMPR_PHOB"/>
    <property type="match status" value="1"/>
</dbReference>
<comment type="caution">
    <text evidence="10">The sequence shown here is derived from an EMBL/GenBank/DDBJ whole genome shotgun (WGS) entry which is preliminary data.</text>
</comment>
<dbReference type="EMBL" id="JBFNXX010000045">
    <property type="protein sequence ID" value="MEW9922317.1"/>
    <property type="molecule type" value="Genomic_DNA"/>
</dbReference>
<evidence type="ECO:0000256" key="7">
    <source>
        <dbReference type="PROSITE-ProRule" id="PRU01091"/>
    </source>
</evidence>
<name>A0ABV3RTI5_9RHOB</name>
<dbReference type="SMART" id="SM00448">
    <property type="entry name" value="REC"/>
    <property type="match status" value="1"/>
</dbReference>
<feature type="domain" description="OmpR/PhoB-type" evidence="9">
    <location>
        <begin position="178"/>
        <end position="279"/>
    </location>
</feature>
<keyword evidence="11" id="KW-1185">Reference proteome</keyword>
<gene>
    <name evidence="10" type="ORF">AB2B41_22185</name>
</gene>
<dbReference type="InterPro" id="IPR001867">
    <property type="entry name" value="OmpR/PhoB-type_DNA-bd"/>
</dbReference>
<evidence type="ECO:0000256" key="1">
    <source>
        <dbReference type="ARBA" id="ARBA00022553"/>
    </source>
</evidence>
<feature type="DNA-binding region" description="OmpR/PhoB-type" evidence="7">
    <location>
        <begin position="178"/>
        <end position="279"/>
    </location>
</feature>
<evidence type="ECO:0000256" key="5">
    <source>
        <dbReference type="ARBA" id="ARBA00023163"/>
    </source>
</evidence>
<evidence type="ECO:0000313" key="11">
    <source>
        <dbReference type="Proteomes" id="UP001556098"/>
    </source>
</evidence>
<dbReference type="InterPro" id="IPR039420">
    <property type="entry name" value="WalR-like"/>
</dbReference>
<dbReference type="Gene3D" id="3.40.50.2300">
    <property type="match status" value="1"/>
</dbReference>
<dbReference type="Pfam" id="PF00072">
    <property type="entry name" value="Response_reg"/>
    <property type="match status" value="1"/>
</dbReference>
<feature type="modified residue" description="4-aspartylphosphate" evidence="6">
    <location>
        <position position="100"/>
    </location>
</feature>
<evidence type="ECO:0000256" key="6">
    <source>
        <dbReference type="PROSITE-ProRule" id="PRU00169"/>
    </source>
</evidence>
<dbReference type="Gene3D" id="6.10.250.690">
    <property type="match status" value="1"/>
</dbReference>
<protein>
    <submittedName>
        <fullName evidence="10">Response regulator transcription factor</fullName>
    </submittedName>
</protein>
<dbReference type="PANTHER" id="PTHR48111">
    <property type="entry name" value="REGULATOR OF RPOS"/>
    <property type="match status" value="1"/>
</dbReference>
<dbReference type="Gene3D" id="1.10.10.10">
    <property type="entry name" value="Winged helix-like DNA-binding domain superfamily/Winged helix DNA-binding domain"/>
    <property type="match status" value="1"/>
</dbReference>
<dbReference type="PROSITE" id="PS50110">
    <property type="entry name" value="RESPONSE_REGULATORY"/>
    <property type="match status" value="1"/>
</dbReference>
<keyword evidence="4 7" id="KW-0238">DNA-binding</keyword>
<dbReference type="SMART" id="SM00862">
    <property type="entry name" value="Trans_reg_C"/>
    <property type="match status" value="1"/>
</dbReference>
<dbReference type="SUPFAM" id="SSF46894">
    <property type="entry name" value="C-terminal effector domain of the bipartite response regulators"/>
    <property type="match status" value="1"/>
</dbReference>
<proteinExistence type="predicted"/>
<keyword evidence="3" id="KW-0805">Transcription regulation</keyword>
<dbReference type="InterPro" id="IPR011006">
    <property type="entry name" value="CheY-like_superfamily"/>
</dbReference>
<organism evidence="10 11">
    <name type="scientific">Sulfitobacter sediminis</name>
    <dbReference type="NCBI Taxonomy" id="3234186"/>
    <lineage>
        <taxon>Bacteria</taxon>
        <taxon>Pseudomonadati</taxon>
        <taxon>Pseudomonadota</taxon>
        <taxon>Alphaproteobacteria</taxon>
        <taxon>Rhodobacterales</taxon>
        <taxon>Roseobacteraceae</taxon>
        <taxon>Sulfitobacter</taxon>
    </lineage>
</organism>